<dbReference type="CDD" id="cd06257">
    <property type="entry name" value="DnaJ"/>
    <property type="match status" value="1"/>
</dbReference>
<evidence type="ECO:0000256" key="1">
    <source>
        <dbReference type="ARBA" id="ARBA00008829"/>
    </source>
</evidence>
<evidence type="ECO:0000313" key="7">
    <source>
        <dbReference type="Proteomes" id="UP000664203"/>
    </source>
</evidence>
<dbReference type="PANTHER" id="PTHR11647:SF96">
    <property type="entry name" value="AMIDOHYDROLASE-RELATED DOMAIN-CONTAINING PROTEIN"/>
    <property type="match status" value="1"/>
</dbReference>
<comment type="caution">
    <text evidence="6">The sequence shown here is derived from an EMBL/GenBank/DDBJ whole genome shotgun (WGS) entry which is preliminary data.</text>
</comment>
<feature type="compositionally biased region" description="Basic and acidic residues" evidence="4">
    <location>
        <begin position="322"/>
        <end position="336"/>
    </location>
</feature>
<dbReference type="Pfam" id="PF00226">
    <property type="entry name" value="DnaJ"/>
    <property type="match status" value="1"/>
</dbReference>
<feature type="compositionally biased region" description="Basic and acidic residues" evidence="4">
    <location>
        <begin position="270"/>
        <end position="296"/>
    </location>
</feature>
<protein>
    <recommendedName>
        <fullName evidence="5">J domain-containing protein</fullName>
    </recommendedName>
</protein>
<dbReference type="Gene3D" id="2.30.40.10">
    <property type="entry name" value="Urease, subunit C, domain 1"/>
    <property type="match status" value="1"/>
</dbReference>
<name>A0A8H3PFL3_9LECA</name>
<evidence type="ECO:0000313" key="6">
    <source>
        <dbReference type="EMBL" id="CAF9939558.1"/>
    </source>
</evidence>
<comment type="PTM">
    <text evidence="3">Carbamylation allows a single lysine to coordinate two divalent metal cations.</text>
</comment>
<dbReference type="Pfam" id="PF01979">
    <property type="entry name" value="Amidohydro_1"/>
    <property type="match status" value="1"/>
</dbReference>
<gene>
    <name evidence="6" type="ORF">ALECFALPRED_008171</name>
</gene>
<dbReference type="InterPro" id="IPR011778">
    <property type="entry name" value="Hydantoinase/dihydroPyrase"/>
</dbReference>
<reference evidence="6" key="1">
    <citation type="submission" date="2021-03" db="EMBL/GenBank/DDBJ databases">
        <authorList>
            <person name="Tagirdzhanova G."/>
        </authorList>
    </citation>
    <scope>NUCLEOTIDE SEQUENCE</scope>
</reference>
<dbReference type="InterPro" id="IPR001623">
    <property type="entry name" value="DnaJ_domain"/>
</dbReference>
<dbReference type="SUPFAM" id="SSF51556">
    <property type="entry name" value="Metallo-dependent hydrolases"/>
    <property type="match status" value="1"/>
</dbReference>
<feature type="compositionally biased region" description="Basic and acidic residues" evidence="4">
    <location>
        <begin position="423"/>
        <end position="441"/>
    </location>
</feature>
<dbReference type="InterPro" id="IPR006680">
    <property type="entry name" value="Amidohydro-rel"/>
</dbReference>
<dbReference type="SMART" id="SM00271">
    <property type="entry name" value="DnaJ"/>
    <property type="match status" value="1"/>
</dbReference>
<dbReference type="InterPro" id="IPR032466">
    <property type="entry name" value="Metal_Hydrolase"/>
</dbReference>
<evidence type="ECO:0000256" key="2">
    <source>
        <dbReference type="ARBA" id="ARBA00022553"/>
    </source>
</evidence>
<dbReference type="Proteomes" id="UP000664203">
    <property type="component" value="Unassembled WGS sequence"/>
</dbReference>
<feature type="compositionally biased region" description="Basic and acidic residues" evidence="4">
    <location>
        <begin position="378"/>
        <end position="412"/>
    </location>
</feature>
<dbReference type="InterPro" id="IPR036869">
    <property type="entry name" value="J_dom_sf"/>
</dbReference>
<dbReference type="GO" id="GO:0016810">
    <property type="term" value="F:hydrolase activity, acting on carbon-nitrogen (but not peptide) bonds"/>
    <property type="evidence" value="ECO:0007669"/>
    <property type="project" value="InterPro"/>
</dbReference>
<dbReference type="InterPro" id="IPR050378">
    <property type="entry name" value="Metallo-dep_Hydrolases_sf"/>
</dbReference>
<evidence type="ECO:0000256" key="3">
    <source>
        <dbReference type="PIRSR" id="PIRSR611778-50"/>
    </source>
</evidence>
<dbReference type="OrthoDB" id="1924787at2759"/>
<feature type="compositionally biased region" description="Basic and acidic residues" evidence="4">
    <location>
        <begin position="241"/>
        <end position="254"/>
    </location>
</feature>
<dbReference type="SUPFAM" id="SSF51338">
    <property type="entry name" value="Composite domain of metallo-dependent hydrolases"/>
    <property type="match status" value="2"/>
</dbReference>
<dbReference type="GO" id="GO:0005737">
    <property type="term" value="C:cytoplasm"/>
    <property type="evidence" value="ECO:0007669"/>
    <property type="project" value="InterPro"/>
</dbReference>
<evidence type="ECO:0000256" key="4">
    <source>
        <dbReference type="SAM" id="MobiDB-lite"/>
    </source>
</evidence>
<feature type="region of interest" description="Disordered" evidence="4">
    <location>
        <begin position="95"/>
        <end position="124"/>
    </location>
</feature>
<evidence type="ECO:0000259" key="5">
    <source>
        <dbReference type="PROSITE" id="PS50076"/>
    </source>
</evidence>
<dbReference type="Gene3D" id="1.10.287.110">
    <property type="entry name" value="DnaJ domain"/>
    <property type="match status" value="1"/>
</dbReference>
<dbReference type="FunFam" id="3.20.20.140:FF:000217">
    <property type="entry name" value="Dihydropyrimidinase-related protein 1"/>
    <property type="match status" value="1"/>
</dbReference>
<feature type="region of interest" description="Disordered" evidence="4">
    <location>
        <begin position="160"/>
        <end position="296"/>
    </location>
</feature>
<sequence length="1081" mass="122492">MDSSLSLTHYETLGVSQQAKPKEVRDAYHKLALKLHPDKDPGNPRAVAAFQKVSTSPLLLELLSWLNSISSMTQLGAAYEALSDEHRRTKYDAILSSSQRARQPPQPADWPSQRSSDPDATTDAWHEDMRRRAWDWSRKAQERADQARREDDKFWSGATYAHGATDHSGWGKEWDPEQKDRYNLREHQQRQRAARKEARKEAESKKREMNTPPPPRDTVDQGAEEFKGRAERYKKKQKAGGKAERERREDDENWSKPPSPQQFDPGWSGKVDREYEERLENEKRTGMDHRKAEREQFEKKWPAELLRLRSKIISIEVDINKTEAKVDESKRTTKDEREDDDHEQIFDVSIKRKYLERRLKKCLNEYKQIVKLLSLRGRGQEANEADVKLREARKDTARDERAGRKESSRGEQAKSTTKTKTKAKAEKDRANNEGSYRDQDFTTRQPSDPSKPRGAKRTSAEQPPKVTLPMSDGQNDEDATRQQQTSREYVPQPRVSFDGSDPDRGFTEDTPEPSISGGDDDYDDEGYDPPFCNDFHDSHMEVHREFWDIIDSSHECNFCHKVYLSMESYDLLVINGLVVTASDIGHFDIAIKDEKIALLAPKGSLAELAAKRVIDAEGGYVMPGGVDAHVHLDEPPLFGKGRSADNYETGTLYLLSKTIRALNARKRQEPDQPSAAAQPQSSVTFAPQSKSDPSLLSVLQQTHVKANQSYTDYSFHLLVSNPTPDVLSEFSALRERGISSLKIYMTYEALQLRDDQILDVLLEARKNGITTMIHAENGDVLTWMTEQLESRELYAPKYHATSRPQIVETEATNRAIALSSIIDTPILIVHVSSPSAAAHIRHAQTKGLPIYAETCPQYLFLTRSDLDKPGFEGAKCVCSPPPREGSEDHEAIWRGLSNGTFTILSSDHCPFVYNDGEVGKKSVLSERYPEGRFRYIPNGCPGVETRLPLVLCEGEKRLGLSKFVEVTSTNAAKLYGLYPKKGTILAGLSDADLCIWYPEGKLEPWRVNNGQLHHNVDYTPYEGREVGNWPRWTILRGKVMWARDEGGVVGEKGFGEFVERGGSRMAGSRGRGRGDWEVQGF</sequence>
<dbReference type="PANTHER" id="PTHR11647">
    <property type="entry name" value="HYDRANTOINASE/DIHYDROPYRIMIDINASE FAMILY MEMBER"/>
    <property type="match status" value="1"/>
</dbReference>
<feature type="compositionally biased region" description="Acidic residues" evidence="4">
    <location>
        <begin position="518"/>
        <end position="527"/>
    </location>
</feature>
<dbReference type="PROSITE" id="PS50076">
    <property type="entry name" value="DNAJ_2"/>
    <property type="match status" value="1"/>
</dbReference>
<feature type="region of interest" description="Disordered" evidence="4">
    <location>
        <begin position="373"/>
        <end position="527"/>
    </location>
</feature>
<keyword evidence="2" id="KW-0597">Phosphoprotein</keyword>
<dbReference type="AlphaFoldDB" id="A0A8H3PFL3"/>
<accession>A0A8H3PFL3</accession>
<feature type="region of interest" description="Disordered" evidence="4">
    <location>
        <begin position="665"/>
        <end position="689"/>
    </location>
</feature>
<dbReference type="CDD" id="cd01314">
    <property type="entry name" value="D-HYD"/>
    <property type="match status" value="1"/>
</dbReference>
<proteinExistence type="inferred from homology"/>
<feature type="compositionally biased region" description="Basic and acidic residues" evidence="4">
    <location>
        <begin position="169"/>
        <end position="209"/>
    </location>
</feature>
<keyword evidence="7" id="KW-1185">Reference proteome</keyword>
<dbReference type="SUPFAM" id="SSF46565">
    <property type="entry name" value="Chaperone J-domain"/>
    <property type="match status" value="1"/>
</dbReference>
<dbReference type="PRINTS" id="PR00625">
    <property type="entry name" value="JDOMAIN"/>
</dbReference>
<dbReference type="EMBL" id="CAJPDR010000555">
    <property type="protein sequence ID" value="CAF9939558.1"/>
    <property type="molecule type" value="Genomic_DNA"/>
</dbReference>
<feature type="region of interest" description="Disordered" evidence="4">
    <location>
        <begin position="322"/>
        <end position="344"/>
    </location>
</feature>
<feature type="compositionally biased region" description="Polar residues" evidence="4">
    <location>
        <begin position="675"/>
        <end position="689"/>
    </location>
</feature>
<comment type="similarity">
    <text evidence="1">Belongs to the metallo-dependent hydrolases superfamily. Hydantoinase/dihydropyrimidinase family.</text>
</comment>
<dbReference type="InterPro" id="IPR011059">
    <property type="entry name" value="Metal-dep_hydrolase_composite"/>
</dbReference>
<dbReference type="Gene3D" id="3.20.20.140">
    <property type="entry name" value="Metal-dependent hydrolases"/>
    <property type="match status" value="2"/>
</dbReference>
<feature type="modified residue" description="N6-carboxylysine" evidence="3">
    <location>
        <position position="742"/>
    </location>
</feature>
<feature type="domain" description="J" evidence="5">
    <location>
        <begin position="8"/>
        <end position="95"/>
    </location>
</feature>
<organism evidence="6 7">
    <name type="scientific">Alectoria fallacina</name>
    <dbReference type="NCBI Taxonomy" id="1903189"/>
    <lineage>
        <taxon>Eukaryota</taxon>
        <taxon>Fungi</taxon>
        <taxon>Dikarya</taxon>
        <taxon>Ascomycota</taxon>
        <taxon>Pezizomycotina</taxon>
        <taxon>Lecanoromycetes</taxon>
        <taxon>OSLEUM clade</taxon>
        <taxon>Lecanoromycetidae</taxon>
        <taxon>Lecanorales</taxon>
        <taxon>Lecanorineae</taxon>
        <taxon>Parmeliaceae</taxon>
        <taxon>Alectoria</taxon>
    </lineage>
</organism>